<dbReference type="GO" id="GO:0005886">
    <property type="term" value="C:plasma membrane"/>
    <property type="evidence" value="ECO:0007669"/>
    <property type="project" value="UniProtKB-SubCell"/>
</dbReference>
<feature type="domain" description="Tripartite ATP-independent periplasmic transporters DctQ component" evidence="10">
    <location>
        <begin position="25"/>
        <end position="152"/>
    </location>
</feature>
<keyword evidence="2" id="KW-0813">Transport</keyword>
<dbReference type="PANTHER" id="PTHR35011">
    <property type="entry name" value="2,3-DIKETO-L-GULONATE TRAP TRANSPORTER SMALL PERMEASE PROTEIN YIAM"/>
    <property type="match status" value="1"/>
</dbReference>
<evidence type="ECO:0000256" key="3">
    <source>
        <dbReference type="ARBA" id="ARBA00022475"/>
    </source>
</evidence>
<dbReference type="Pfam" id="PF04290">
    <property type="entry name" value="DctQ"/>
    <property type="match status" value="1"/>
</dbReference>
<dbReference type="AlphaFoldDB" id="A0A564SW96"/>
<organism evidence="11 12">
    <name type="scientific">Faecalibacterium prausnitzii</name>
    <dbReference type="NCBI Taxonomy" id="853"/>
    <lineage>
        <taxon>Bacteria</taxon>
        <taxon>Bacillati</taxon>
        <taxon>Bacillota</taxon>
        <taxon>Clostridia</taxon>
        <taxon>Eubacteriales</taxon>
        <taxon>Oscillospiraceae</taxon>
        <taxon>Faecalibacterium</taxon>
    </lineage>
</organism>
<feature type="transmembrane region" description="Helical" evidence="9">
    <location>
        <begin position="12"/>
        <end position="32"/>
    </location>
</feature>
<evidence type="ECO:0000256" key="7">
    <source>
        <dbReference type="ARBA" id="ARBA00023136"/>
    </source>
</evidence>
<comment type="similarity">
    <text evidence="8">Belongs to the TRAP transporter small permease family.</text>
</comment>
<keyword evidence="5 9" id="KW-0812">Transmembrane</keyword>
<evidence type="ECO:0000256" key="4">
    <source>
        <dbReference type="ARBA" id="ARBA00022519"/>
    </source>
</evidence>
<dbReference type="PANTHER" id="PTHR35011:SF2">
    <property type="entry name" value="2,3-DIKETO-L-GULONATE TRAP TRANSPORTER SMALL PERMEASE PROTEIN YIAM"/>
    <property type="match status" value="1"/>
</dbReference>
<feature type="transmembrane region" description="Helical" evidence="9">
    <location>
        <begin position="47"/>
        <end position="65"/>
    </location>
</feature>
<gene>
    <name evidence="11" type="primary">siaQ_1</name>
    <name evidence="11" type="ORF">FPPS064S07_00010</name>
</gene>
<feature type="transmembrane region" description="Helical" evidence="9">
    <location>
        <begin position="86"/>
        <end position="106"/>
    </location>
</feature>
<keyword evidence="6 9" id="KW-1133">Transmembrane helix</keyword>
<evidence type="ECO:0000256" key="2">
    <source>
        <dbReference type="ARBA" id="ARBA00022448"/>
    </source>
</evidence>
<evidence type="ECO:0000256" key="1">
    <source>
        <dbReference type="ARBA" id="ARBA00004429"/>
    </source>
</evidence>
<evidence type="ECO:0000313" key="11">
    <source>
        <dbReference type="EMBL" id="VUW99457.1"/>
    </source>
</evidence>
<reference evidence="11 12" key="1">
    <citation type="submission" date="2019-07" db="EMBL/GenBank/DDBJ databases">
        <authorList>
            <person name="Hibberd C M."/>
            <person name="Gehrig L. J."/>
            <person name="Chang H.-W."/>
            <person name="Venkatesh S."/>
        </authorList>
    </citation>
    <scope>NUCLEOTIDE SEQUENCE [LARGE SCALE GENOMIC DNA]</scope>
    <source>
        <strain evidence="11">Faecalibacterium_prausnitzii_JG_BgPS064</strain>
    </source>
</reference>
<dbReference type="InterPro" id="IPR007387">
    <property type="entry name" value="TRAP_DctQ"/>
</dbReference>
<keyword evidence="7 9" id="KW-0472">Membrane</keyword>
<dbReference type="GO" id="GO:0015740">
    <property type="term" value="P:C4-dicarboxylate transport"/>
    <property type="evidence" value="ECO:0007669"/>
    <property type="project" value="TreeGrafter"/>
</dbReference>
<dbReference type="Proteomes" id="UP000406184">
    <property type="component" value="Unassembled WGS sequence"/>
</dbReference>
<evidence type="ECO:0000256" key="5">
    <source>
        <dbReference type="ARBA" id="ARBA00022692"/>
    </source>
</evidence>
<evidence type="ECO:0000256" key="9">
    <source>
        <dbReference type="SAM" id="Phobius"/>
    </source>
</evidence>
<evidence type="ECO:0000256" key="8">
    <source>
        <dbReference type="ARBA" id="ARBA00038436"/>
    </source>
</evidence>
<keyword evidence="12" id="KW-1185">Reference proteome</keyword>
<evidence type="ECO:0000256" key="6">
    <source>
        <dbReference type="ARBA" id="ARBA00022989"/>
    </source>
</evidence>
<evidence type="ECO:0000259" key="10">
    <source>
        <dbReference type="Pfam" id="PF04290"/>
    </source>
</evidence>
<dbReference type="RefSeq" id="WP_158404902.1">
    <property type="nucleotide sequence ID" value="NZ_CABHMY010000089.1"/>
</dbReference>
<accession>A0A564SW96</accession>
<sequence length="164" mass="18474">MKKLEKGLDFAMSTIMSIVMLVLLIFGTWQIFTRWILNNPSTFTEEMLRYLLIWAGMIGAAYCFFHDKHVKLTLLTSKLHGPALTAVTIFDEIIVVLFVLYVYVYGGGQMMMRTMANGQLTAVLRLPMSLIYGCLPVSGVFVILSKILRYLSLYAESKTAKGGK</sequence>
<dbReference type="EMBL" id="CABHMY010000089">
    <property type="protein sequence ID" value="VUW99457.1"/>
    <property type="molecule type" value="Genomic_DNA"/>
</dbReference>
<dbReference type="GO" id="GO:0022857">
    <property type="term" value="F:transmembrane transporter activity"/>
    <property type="evidence" value="ECO:0007669"/>
    <property type="project" value="TreeGrafter"/>
</dbReference>
<keyword evidence="3" id="KW-1003">Cell membrane</keyword>
<comment type="subcellular location">
    <subcellularLocation>
        <location evidence="1">Cell inner membrane</location>
        <topology evidence="1">Multi-pass membrane protein</topology>
    </subcellularLocation>
</comment>
<dbReference type="InterPro" id="IPR055348">
    <property type="entry name" value="DctQ"/>
</dbReference>
<evidence type="ECO:0000313" key="12">
    <source>
        <dbReference type="Proteomes" id="UP000406184"/>
    </source>
</evidence>
<keyword evidence="4" id="KW-0997">Cell inner membrane</keyword>
<name>A0A564SW96_9FIRM</name>
<feature type="transmembrane region" description="Helical" evidence="9">
    <location>
        <begin position="126"/>
        <end position="148"/>
    </location>
</feature>
<protein>
    <submittedName>
        <fullName evidence="11">Sialic acid TRAP transporter small permease protein SiaQ</fullName>
    </submittedName>
</protein>
<proteinExistence type="inferred from homology"/>